<name>A0A918KK53_9PROT</name>
<dbReference type="RefSeq" id="WP_189582877.1">
    <property type="nucleotide sequence ID" value="NZ_BMYV01000001.1"/>
</dbReference>
<dbReference type="EMBL" id="BMYV01000001">
    <property type="protein sequence ID" value="GGX64053.1"/>
    <property type="molecule type" value="Genomic_DNA"/>
</dbReference>
<dbReference type="Proteomes" id="UP000600865">
    <property type="component" value="Unassembled WGS sequence"/>
</dbReference>
<dbReference type="NCBIfam" id="TIGR02284">
    <property type="entry name" value="PA2169 family four-helix-bundle protein"/>
    <property type="match status" value="1"/>
</dbReference>
<gene>
    <name evidence="2" type="ORF">GCM10011309_12630</name>
</gene>
<dbReference type="InterPro" id="IPR011971">
    <property type="entry name" value="CHP02284"/>
</dbReference>
<keyword evidence="3" id="KW-1185">Reference proteome</keyword>
<comment type="caution">
    <text evidence="2">The sequence shown here is derived from an EMBL/GenBank/DDBJ whole genome shotgun (WGS) entry which is preliminary data.</text>
</comment>
<evidence type="ECO:0000313" key="2">
    <source>
        <dbReference type="EMBL" id="GGX64053.1"/>
    </source>
</evidence>
<evidence type="ECO:0000313" key="3">
    <source>
        <dbReference type="Proteomes" id="UP000600865"/>
    </source>
</evidence>
<sequence>MSNQTVKALNEVTETMIDSYKGYEKCLEISQDSYGLRQNFQARAQERGQLINELQGEVRQLGGEPVVEGSITGKLHRSFTKFSSFFQDDEKAAVSAIDDGEEYLAEKIENCLESNNFSASTQSVLQRAHASAKAGERFADMIEGRM</sequence>
<reference evidence="2 3" key="1">
    <citation type="journal article" date="2014" name="Int. J. Syst. Evol. Microbiol.">
        <title>Complete genome sequence of Corynebacterium casei LMG S-19264T (=DSM 44701T), isolated from a smear-ripened cheese.</title>
        <authorList>
            <consortium name="US DOE Joint Genome Institute (JGI-PGF)"/>
            <person name="Walter F."/>
            <person name="Albersmeier A."/>
            <person name="Kalinowski J."/>
            <person name="Ruckert C."/>
        </authorList>
    </citation>
    <scope>NUCLEOTIDE SEQUENCE [LARGE SCALE GENOMIC DNA]</scope>
    <source>
        <strain evidence="2 3">KCTC 23968</strain>
    </source>
</reference>
<dbReference type="Pfam" id="PF09537">
    <property type="entry name" value="DUF2383"/>
    <property type="match status" value="1"/>
</dbReference>
<organism evidence="2 3">
    <name type="scientific">Litorimonas cladophorae</name>
    <dbReference type="NCBI Taxonomy" id="1220491"/>
    <lineage>
        <taxon>Bacteria</taxon>
        <taxon>Pseudomonadati</taxon>
        <taxon>Pseudomonadota</taxon>
        <taxon>Alphaproteobacteria</taxon>
        <taxon>Maricaulales</taxon>
        <taxon>Robiginitomaculaceae</taxon>
    </lineage>
</organism>
<evidence type="ECO:0000259" key="1">
    <source>
        <dbReference type="Pfam" id="PF09537"/>
    </source>
</evidence>
<accession>A0A918KK53</accession>
<protein>
    <recommendedName>
        <fullName evidence="1">DUF2383 domain-containing protein</fullName>
    </recommendedName>
</protein>
<dbReference type="InterPro" id="IPR012347">
    <property type="entry name" value="Ferritin-like"/>
</dbReference>
<dbReference type="Gene3D" id="1.20.1260.10">
    <property type="match status" value="1"/>
</dbReference>
<feature type="domain" description="DUF2383" evidence="1">
    <location>
        <begin position="4"/>
        <end position="113"/>
    </location>
</feature>
<dbReference type="InterPro" id="IPR019052">
    <property type="entry name" value="DUF2383"/>
</dbReference>
<dbReference type="AlphaFoldDB" id="A0A918KK53"/>
<proteinExistence type="predicted"/>